<organism evidence="6 7">
    <name type="scientific">Roridomyces roridus</name>
    <dbReference type="NCBI Taxonomy" id="1738132"/>
    <lineage>
        <taxon>Eukaryota</taxon>
        <taxon>Fungi</taxon>
        <taxon>Dikarya</taxon>
        <taxon>Basidiomycota</taxon>
        <taxon>Agaricomycotina</taxon>
        <taxon>Agaricomycetes</taxon>
        <taxon>Agaricomycetidae</taxon>
        <taxon>Agaricales</taxon>
        <taxon>Marasmiineae</taxon>
        <taxon>Mycenaceae</taxon>
        <taxon>Roridomyces</taxon>
    </lineage>
</organism>
<evidence type="ECO:0000313" key="7">
    <source>
        <dbReference type="Proteomes" id="UP001221142"/>
    </source>
</evidence>
<dbReference type="Proteomes" id="UP001221142">
    <property type="component" value="Unassembled WGS sequence"/>
</dbReference>
<dbReference type="PROSITE" id="PS50865">
    <property type="entry name" value="ZF_MYND_2"/>
    <property type="match status" value="1"/>
</dbReference>
<dbReference type="SUPFAM" id="SSF144232">
    <property type="entry name" value="HIT/MYND zinc finger-like"/>
    <property type="match status" value="1"/>
</dbReference>
<reference evidence="6" key="1">
    <citation type="submission" date="2023-03" db="EMBL/GenBank/DDBJ databases">
        <title>Massive genome expansion in bonnet fungi (Mycena s.s.) driven by repeated elements and novel gene families across ecological guilds.</title>
        <authorList>
            <consortium name="Lawrence Berkeley National Laboratory"/>
            <person name="Harder C.B."/>
            <person name="Miyauchi S."/>
            <person name="Viragh M."/>
            <person name="Kuo A."/>
            <person name="Thoen E."/>
            <person name="Andreopoulos B."/>
            <person name="Lu D."/>
            <person name="Skrede I."/>
            <person name="Drula E."/>
            <person name="Henrissat B."/>
            <person name="Morin E."/>
            <person name="Kohler A."/>
            <person name="Barry K."/>
            <person name="LaButti K."/>
            <person name="Morin E."/>
            <person name="Salamov A."/>
            <person name="Lipzen A."/>
            <person name="Mereny Z."/>
            <person name="Hegedus B."/>
            <person name="Baldrian P."/>
            <person name="Stursova M."/>
            <person name="Weitz H."/>
            <person name="Taylor A."/>
            <person name="Grigoriev I.V."/>
            <person name="Nagy L.G."/>
            <person name="Martin F."/>
            <person name="Kauserud H."/>
        </authorList>
    </citation>
    <scope>NUCLEOTIDE SEQUENCE</scope>
    <source>
        <strain evidence="6">9284</strain>
    </source>
</reference>
<feature type="domain" description="MYND-type" evidence="5">
    <location>
        <begin position="635"/>
        <end position="673"/>
    </location>
</feature>
<dbReference type="AlphaFoldDB" id="A0AAD7BEL2"/>
<dbReference type="GO" id="GO:0008270">
    <property type="term" value="F:zinc ion binding"/>
    <property type="evidence" value="ECO:0007669"/>
    <property type="project" value="UniProtKB-KW"/>
</dbReference>
<keyword evidence="2 4" id="KW-0863">Zinc-finger</keyword>
<evidence type="ECO:0000256" key="4">
    <source>
        <dbReference type="PROSITE-ProRule" id="PRU00134"/>
    </source>
</evidence>
<evidence type="ECO:0000256" key="2">
    <source>
        <dbReference type="ARBA" id="ARBA00022771"/>
    </source>
</evidence>
<evidence type="ECO:0000313" key="6">
    <source>
        <dbReference type="EMBL" id="KAJ7618586.1"/>
    </source>
</evidence>
<sequence>MARKTHLKALPANDVGADLEVFAQLIGLSRKHSSQPEELVLQVSRLLGIPDCNTSRGLKQCHAELDTISSTLDKVYVRTRLFSVASESADRLAAVVIAIYGRMRFDNILRKRVFYETHFLEKATSLLHSPSAREIVMKTLSEMTHCKDTKISTDLSRFAPTILDCLESNLDHLKFVEKAVCVLAHSIGELCGSDDVSPDPEIVQIFPRVLRTLLSVVRLPTCTSVIFGHFVGFCSQTSLHQASVFLATPDSLDFLVACSRSSDIRTRVFSQRSLIDLYSTLESNQAEQTIPLASAPASVRQALQGVSESEDTKFKKEYAAFMQLGNTFLTEPQHSHLDLGRQLVDQILCNEGLVRECLAKTGLCRDMLPACEAALRSSGADVKADMLHLQGLLCGKKWEEASQFSRRCIKRNPTEGFFYYVLAAGGQMGIRSILFADKALRKCRPMSYTIRNSCHYLVSCASHGIIVTMAHGLSGCVRELHGLMDKAAANTRDFLATAQPDHTHLPVMTAYSSFLDFISKGHTLGEGGFKSAEERFSLACDLARCSPLGFLPDKACLALEQIFTRMPNGWEKWGPAISKHLARQYRVPPIEDDALTAWMENLDPLSESDSESFYFRIRGVNPGEERYGPAQLRCCAMCNTASVKLKQCAGCGKTRYCNDACQKKHWKVYREECKASRATE</sequence>
<evidence type="ECO:0000259" key="5">
    <source>
        <dbReference type="PROSITE" id="PS50865"/>
    </source>
</evidence>
<dbReference type="EMBL" id="JARKIF010000019">
    <property type="protein sequence ID" value="KAJ7618586.1"/>
    <property type="molecule type" value="Genomic_DNA"/>
</dbReference>
<proteinExistence type="predicted"/>
<name>A0AAD7BEL2_9AGAR</name>
<keyword evidence="3" id="KW-0862">Zinc</keyword>
<evidence type="ECO:0000256" key="3">
    <source>
        <dbReference type="ARBA" id="ARBA00022833"/>
    </source>
</evidence>
<accession>A0AAD7BEL2</accession>
<dbReference type="Pfam" id="PF01753">
    <property type="entry name" value="zf-MYND"/>
    <property type="match status" value="1"/>
</dbReference>
<keyword evidence="1" id="KW-0479">Metal-binding</keyword>
<comment type="caution">
    <text evidence="6">The sequence shown here is derived from an EMBL/GenBank/DDBJ whole genome shotgun (WGS) entry which is preliminary data.</text>
</comment>
<dbReference type="Gene3D" id="6.10.140.2220">
    <property type="match status" value="1"/>
</dbReference>
<keyword evidence="7" id="KW-1185">Reference proteome</keyword>
<protein>
    <recommendedName>
        <fullName evidence="5">MYND-type domain-containing protein</fullName>
    </recommendedName>
</protein>
<evidence type="ECO:0000256" key="1">
    <source>
        <dbReference type="ARBA" id="ARBA00022723"/>
    </source>
</evidence>
<dbReference type="InterPro" id="IPR002893">
    <property type="entry name" value="Znf_MYND"/>
</dbReference>
<gene>
    <name evidence="6" type="ORF">FB45DRAFT_931979</name>
</gene>